<evidence type="ECO:0000313" key="4">
    <source>
        <dbReference type="Proteomes" id="UP000472276"/>
    </source>
</evidence>
<keyword evidence="1" id="KW-0812">Transmembrane</keyword>
<evidence type="ECO:0000259" key="2">
    <source>
        <dbReference type="SMART" id="SM00568"/>
    </source>
</evidence>
<accession>A0AAZ1X9R6</accession>
<reference evidence="3" key="3">
    <citation type="submission" date="2025-09" db="UniProtKB">
        <authorList>
            <consortium name="Ensembl"/>
        </authorList>
    </citation>
    <scope>IDENTIFICATION</scope>
</reference>
<dbReference type="Gene3D" id="2.30.29.30">
    <property type="entry name" value="Pleckstrin-homology domain (PH domain)/Phosphotyrosine-binding domain (PTB)"/>
    <property type="match status" value="1"/>
</dbReference>
<dbReference type="InterPro" id="IPR004182">
    <property type="entry name" value="GRAM"/>
</dbReference>
<dbReference type="InterPro" id="IPR052633">
    <property type="entry name" value="GRAM_domain_protein_2B"/>
</dbReference>
<keyword evidence="1" id="KW-0472">Membrane</keyword>
<feature type="transmembrane region" description="Helical" evidence="1">
    <location>
        <begin position="307"/>
        <end position="328"/>
    </location>
</feature>
<dbReference type="GeneID" id="116319272"/>
<gene>
    <name evidence="3" type="primary">LOC116319272</name>
</gene>
<proteinExistence type="predicted"/>
<evidence type="ECO:0000256" key="1">
    <source>
        <dbReference type="SAM" id="Phobius"/>
    </source>
</evidence>
<name>A0AAZ1X9R6_OREAU</name>
<protein>
    <recommendedName>
        <fullName evidence="2">GRAM domain-containing protein</fullName>
    </recommendedName>
</protein>
<dbReference type="SMART" id="SM00568">
    <property type="entry name" value="GRAM"/>
    <property type="match status" value="1"/>
</dbReference>
<sequence>MTLCVREPELFMFHHDSEKQEILTGQLCLDHQSDIYIPVSWDSTVEGGEIFGTRRSSVRSSKKKNKQSTSLDAVQLEGQLNQSLDSNMALREQTIAEENLQRSDDQYFKHNKSFHKLFPEIPVWDSLAHAFTCSLQKEVLYHGKLFVSQNHVCFYSSVLLKDTKVVIPVSSIKDVKKHGSALSILSIQTAEEKYSFVSLRNREKCYKLLQSVCSHVQAEAVNSSPHLSVAENEADHNPQFSSFSSLDDRVDFLSSDSLDTNFLQTSSEGPSTTNSTRQNSIIDEEDSAGLWIWRFITRLPEIKTLGVVFHIYMVLLVLLLLVSGYIGLRILALQEQLNSLGALTDWSSHHREYQET</sequence>
<evidence type="ECO:0000313" key="3">
    <source>
        <dbReference type="Ensembl" id="ENSOABP00000064374.1"/>
    </source>
</evidence>
<dbReference type="InterPro" id="IPR011993">
    <property type="entry name" value="PH-like_dom_sf"/>
</dbReference>
<dbReference type="Ensembl" id="ENSOABT00000082230.1">
    <property type="protein sequence ID" value="ENSOABP00000064374.1"/>
    <property type="gene ID" value="ENSOABG00000035752.1"/>
</dbReference>
<dbReference type="KEGG" id="oau:116319272"/>
<dbReference type="Pfam" id="PF02893">
    <property type="entry name" value="GRAM"/>
    <property type="match status" value="1"/>
</dbReference>
<reference evidence="3" key="2">
    <citation type="submission" date="2025-08" db="UniProtKB">
        <authorList>
            <consortium name="Ensembl"/>
        </authorList>
    </citation>
    <scope>IDENTIFICATION</scope>
</reference>
<dbReference type="PANTHER" id="PTHR46645:SF1">
    <property type="entry name" value="GRAM DOMAIN-CONTAINING PROTEIN"/>
    <property type="match status" value="1"/>
</dbReference>
<dbReference type="RefSeq" id="XP_039458254.1">
    <property type="nucleotide sequence ID" value="XM_039602320.1"/>
</dbReference>
<reference evidence="4" key="1">
    <citation type="submission" date="2020-03" db="EMBL/GenBank/DDBJ databases">
        <title>Evolution of repeat sequences and sex chromosomes of tilapia species revealed by chromosome-level genomes.</title>
        <authorList>
            <person name="Xu L."/>
            <person name="Tao W."/>
            <person name="Wang D."/>
            <person name="Zhou Q."/>
        </authorList>
    </citation>
    <scope>NUCLEOTIDE SEQUENCE [LARGE SCALE GENOMIC DNA]</scope>
    <source>
        <strain evidence="4">Israel</strain>
    </source>
</reference>
<keyword evidence="1" id="KW-1133">Transmembrane helix</keyword>
<dbReference type="PANTHER" id="PTHR46645">
    <property type="entry name" value="GRAM DOMAIN-CONTAINING PROTEIN 2B-RELATED"/>
    <property type="match status" value="1"/>
</dbReference>
<dbReference type="AlphaFoldDB" id="A0AAZ1X9R6"/>
<keyword evidence="4" id="KW-1185">Reference proteome</keyword>
<organism evidence="3 4">
    <name type="scientific">Oreochromis aureus</name>
    <name type="common">Israeli tilapia</name>
    <name type="synonym">Chromis aureus</name>
    <dbReference type="NCBI Taxonomy" id="47969"/>
    <lineage>
        <taxon>Eukaryota</taxon>
        <taxon>Metazoa</taxon>
        <taxon>Chordata</taxon>
        <taxon>Craniata</taxon>
        <taxon>Vertebrata</taxon>
        <taxon>Euteleostomi</taxon>
        <taxon>Actinopterygii</taxon>
        <taxon>Neopterygii</taxon>
        <taxon>Teleostei</taxon>
        <taxon>Neoteleostei</taxon>
        <taxon>Acanthomorphata</taxon>
        <taxon>Ovalentaria</taxon>
        <taxon>Cichlomorphae</taxon>
        <taxon>Cichliformes</taxon>
        <taxon>Cichlidae</taxon>
        <taxon>African cichlids</taxon>
        <taxon>Pseudocrenilabrinae</taxon>
        <taxon>Oreochromini</taxon>
        <taxon>Oreochromis</taxon>
    </lineage>
</organism>
<dbReference type="CDD" id="cd13220">
    <property type="entry name" value="PH-GRAM_GRAMDC"/>
    <property type="match status" value="1"/>
</dbReference>
<dbReference type="Proteomes" id="UP000472276">
    <property type="component" value="Unassembled WGS sequence"/>
</dbReference>
<feature type="domain" description="GRAM" evidence="2">
    <location>
        <begin position="112"/>
        <end position="179"/>
    </location>
</feature>